<dbReference type="Proteomes" id="UP000050509">
    <property type="component" value="Unassembled WGS sequence"/>
</dbReference>
<accession>A0A0P9FDK0</accession>
<evidence type="ECO:0000256" key="1">
    <source>
        <dbReference type="ARBA" id="ARBA00022553"/>
    </source>
</evidence>
<dbReference type="PANTHER" id="PTHR44591:SF3">
    <property type="entry name" value="RESPONSE REGULATORY DOMAIN-CONTAINING PROTEIN"/>
    <property type="match status" value="1"/>
</dbReference>
<dbReference type="GO" id="GO:0000160">
    <property type="term" value="P:phosphorelay signal transduction system"/>
    <property type="evidence" value="ECO:0007669"/>
    <property type="project" value="InterPro"/>
</dbReference>
<dbReference type="EMBL" id="LJCR01001140">
    <property type="protein sequence ID" value="KPV50952.1"/>
    <property type="molecule type" value="Genomic_DNA"/>
</dbReference>
<proteinExistence type="predicted"/>
<gene>
    <name evidence="4" type="ORF">SE17_23975</name>
</gene>
<evidence type="ECO:0000313" key="4">
    <source>
        <dbReference type="EMBL" id="KPV50952.1"/>
    </source>
</evidence>
<dbReference type="InterPro" id="IPR011006">
    <property type="entry name" value="CheY-like_superfamily"/>
</dbReference>
<protein>
    <recommendedName>
        <fullName evidence="3">Response regulatory domain-containing protein</fullName>
    </recommendedName>
</protein>
<organism evidence="4 5">
    <name type="scientific">Kouleothrix aurantiaca</name>
    <dbReference type="NCBI Taxonomy" id="186479"/>
    <lineage>
        <taxon>Bacteria</taxon>
        <taxon>Bacillati</taxon>
        <taxon>Chloroflexota</taxon>
        <taxon>Chloroflexia</taxon>
        <taxon>Chloroflexales</taxon>
        <taxon>Roseiflexineae</taxon>
        <taxon>Roseiflexaceae</taxon>
        <taxon>Kouleothrix</taxon>
    </lineage>
</organism>
<dbReference type="PANTHER" id="PTHR44591">
    <property type="entry name" value="STRESS RESPONSE REGULATOR PROTEIN 1"/>
    <property type="match status" value="1"/>
</dbReference>
<dbReference type="Gene3D" id="3.40.50.2300">
    <property type="match status" value="1"/>
</dbReference>
<name>A0A0P9FDK0_9CHLR</name>
<dbReference type="InterPro" id="IPR001789">
    <property type="entry name" value="Sig_transdc_resp-reg_receiver"/>
</dbReference>
<feature type="domain" description="Response regulatory" evidence="3">
    <location>
        <begin position="7"/>
        <end position="123"/>
    </location>
</feature>
<dbReference type="AlphaFoldDB" id="A0A0P9FDK0"/>
<reference evidence="4 5" key="1">
    <citation type="submission" date="2015-09" db="EMBL/GenBank/DDBJ databases">
        <title>Draft genome sequence of Kouleothrix aurantiaca JCM 19913.</title>
        <authorList>
            <person name="Hemp J."/>
        </authorList>
    </citation>
    <scope>NUCLEOTIDE SEQUENCE [LARGE SCALE GENOMIC DNA]</scope>
    <source>
        <strain evidence="4 5">COM-B</strain>
    </source>
</reference>
<dbReference type="InterPro" id="IPR050595">
    <property type="entry name" value="Bact_response_regulator"/>
</dbReference>
<dbReference type="CDD" id="cd00156">
    <property type="entry name" value="REC"/>
    <property type="match status" value="1"/>
</dbReference>
<dbReference type="Pfam" id="PF00072">
    <property type="entry name" value="Response_reg"/>
    <property type="match status" value="1"/>
</dbReference>
<dbReference type="SMART" id="SM00448">
    <property type="entry name" value="REC"/>
    <property type="match status" value="1"/>
</dbReference>
<keyword evidence="1 2" id="KW-0597">Phosphoprotein</keyword>
<dbReference type="PROSITE" id="PS50110">
    <property type="entry name" value="RESPONSE_REGULATORY"/>
    <property type="match status" value="1"/>
</dbReference>
<evidence type="ECO:0000256" key="2">
    <source>
        <dbReference type="PROSITE-ProRule" id="PRU00169"/>
    </source>
</evidence>
<dbReference type="SUPFAM" id="SSF52172">
    <property type="entry name" value="CheY-like"/>
    <property type="match status" value="1"/>
</dbReference>
<feature type="modified residue" description="4-aspartylphosphate" evidence="2">
    <location>
        <position position="58"/>
    </location>
</feature>
<comment type="caution">
    <text evidence="4">The sequence shown here is derived from an EMBL/GenBank/DDBJ whole genome shotgun (WGS) entry which is preliminary data.</text>
</comment>
<evidence type="ECO:0000313" key="5">
    <source>
        <dbReference type="Proteomes" id="UP000050509"/>
    </source>
</evidence>
<keyword evidence="5" id="KW-1185">Reference proteome</keyword>
<sequence>METQPLRILLVEDDGSIARVIAIAMQGLGQPYQLDQAYSAEEGLELWQHGRYDLVLSDYNLRGMNGIAMIEQLKEKAPALPTVIFTAYDDASVRRAARRAGVSHFIAKPFMIDEIIDIARGLLPIRSSALGSSGTE</sequence>
<evidence type="ECO:0000259" key="3">
    <source>
        <dbReference type="PROSITE" id="PS50110"/>
    </source>
</evidence>